<gene>
    <name evidence="3" type="ORF">DdX_16414</name>
</gene>
<evidence type="ECO:0000256" key="2">
    <source>
        <dbReference type="SAM" id="MobiDB-lite"/>
    </source>
</evidence>
<dbReference type="Proteomes" id="UP001201812">
    <property type="component" value="Unassembled WGS sequence"/>
</dbReference>
<feature type="coiled-coil region" evidence="1">
    <location>
        <begin position="17"/>
        <end position="44"/>
    </location>
</feature>
<organism evidence="3 4">
    <name type="scientific">Ditylenchus destructor</name>
    <dbReference type="NCBI Taxonomy" id="166010"/>
    <lineage>
        <taxon>Eukaryota</taxon>
        <taxon>Metazoa</taxon>
        <taxon>Ecdysozoa</taxon>
        <taxon>Nematoda</taxon>
        <taxon>Chromadorea</taxon>
        <taxon>Rhabditida</taxon>
        <taxon>Tylenchina</taxon>
        <taxon>Tylenchomorpha</taxon>
        <taxon>Sphaerularioidea</taxon>
        <taxon>Anguinidae</taxon>
        <taxon>Anguininae</taxon>
        <taxon>Ditylenchus</taxon>
    </lineage>
</organism>
<comment type="caution">
    <text evidence="3">The sequence shown here is derived from an EMBL/GenBank/DDBJ whole genome shotgun (WGS) entry which is preliminary data.</text>
</comment>
<proteinExistence type="predicted"/>
<evidence type="ECO:0000313" key="3">
    <source>
        <dbReference type="EMBL" id="KAI1700917.1"/>
    </source>
</evidence>
<sequence length="148" mass="16642">MSEKTTQSLMSQWTTLLAETDRLLKVKDNQIRELNNKLKEQKIKLFLSKKSNGERAAELKRARVMIKNIEQKLVPETASKNEPASKQSPLKRHLKADSKAGPSQKFKCLNPVNEEPHKSNSKNLKRVDSSPANNAQQIADPGLKCGKP</sequence>
<feature type="compositionally biased region" description="Polar residues" evidence="2">
    <location>
        <begin position="78"/>
        <end position="88"/>
    </location>
</feature>
<protein>
    <submittedName>
        <fullName evidence="3">Uncharacterized protein</fullName>
    </submittedName>
</protein>
<keyword evidence="4" id="KW-1185">Reference proteome</keyword>
<dbReference type="AlphaFoldDB" id="A0AAD4MQE3"/>
<feature type="region of interest" description="Disordered" evidence="2">
    <location>
        <begin position="73"/>
        <end position="148"/>
    </location>
</feature>
<accession>A0AAD4MQE3</accession>
<dbReference type="EMBL" id="JAKKPZ010000131">
    <property type="protein sequence ID" value="KAI1700917.1"/>
    <property type="molecule type" value="Genomic_DNA"/>
</dbReference>
<evidence type="ECO:0000313" key="4">
    <source>
        <dbReference type="Proteomes" id="UP001201812"/>
    </source>
</evidence>
<reference evidence="3" key="1">
    <citation type="submission" date="2022-01" db="EMBL/GenBank/DDBJ databases">
        <title>Genome Sequence Resource for Two Populations of Ditylenchus destructor, the Migratory Endoparasitic Phytonematode.</title>
        <authorList>
            <person name="Zhang H."/>
            <person name="Lin R."/>
            <person name="Xie B."/>
        </authorList>
    </citation>
    <scope>NUCLEOTIDE SEQUENCE</scope>
    <source>
        <strain evidence="3">BazhouSP</strain>
    </source>
</reference>
<keyword evidence="1" id="KW-0175">Coiled coil</keyword>
<name>A0AAD4MQE3_9BILA</name>
<evidence type="ECO:0000256" key="1">
    <source>
        <dbReference type="SAM" id="Coils"/>
    </source>
</evidence>